<sequence>MTEMEQKSTNSSGCLSRASFAFVNAMEAGFYWHGKSIAQRPRLYIAGCFIFTGICCLGLYNFNMETRPEKLWIPQNSDYITALEWQAEEFPNTIYRIYKEVAAITVTDSFGVSRNQTDLCFNVPVLSRSQQLVEQNFGAASTRIDWSLKLSRNVYCSVLDLIPRSCLQLGILDVWGDKPDVINRLTQQDIINDINTATFSATYLYPMEFSQYLGAVERNSSGHIVAAGATLHQWMMVINRTAVDLASLDAMSGLASEVDPALYMWEGEFIKVLQNESQRPEGVTVYFSTERSFGEISESTIMGDVFFLAVGNAILFIYVTLMLGKFNLVEQRPLLSLMGLMSTGMAVGISFGLCSACGLDYGPVHSILPLLMLGLGVDDMFVIVQCWSNLPQQERLNAVIQEQIGRALQHAGVAITVTSLTDALAFAIGATTTLPALRSFCIYSAVGVVALYGLQATFFVAWFTFDQIRMQKNRNGLFWCYTHKNYEPNQCSQTDLCQSFFEKLYSPAILSIYGKVAVILITVAMTATAGWGVSTLRQEFNPVWFLPQSSYLYSFLTQAEYYFPNAGTRGSVFLGALDYPAELPKINSLEHPRFGVMDYPAELPKINSLTIAMLEDPDISTVDSWYFELADYTKKDIGIDIRGQALNESFFNQIMGKFIFSATGSRFQTYFNFDGNVSCQQDIPKILASKFDFQHGVLGDRDEQIAAMDRTKELVASEDFSAFAAPVAMLYSSWETDKVIAAELIRNLTLALVAVLGMTLLLIANVSTALCVFVCVTLTLIDVMALMSWWGLTIDTVSCINLVLCIGLCVDYSAHIGLHFMQVEGSRNERVHQTLTMMAPPVLNGAVSTFLAFILLANSDSHVFISFFKIFFGVFVFGVFHGLVFLPVLLSIIGPASYASSGKPQQRGSHTAELVPQVDDSPNAKQIIAHDDPASQLKNIDDIGTPRIVVRVPMGEALELEERVNVAERRDPQNVGVPPRELVVQGLIVDPQLEQGLDEGSSSDEVITNEDSDEEWKQQVKN</sequence>
<evidence type="ECO:0000256" key="1">
    <source>
        <dbReference type="ARBA" id="ARBA00005585"/>
    </source>
</evidence>
<comment type="similarity">
    <text evidence="1">Belongs to the patched family.</text>
</comment>
<keyword evidence="3" id="KW-0472">Membrane</keyword>
<dbReference type="InterPro" id="IPR051697">
    <property type="entry name" value="Patched_domain-protein"/>
</dbReference>
<dbReference type="OMA" id="WVTDEII"/>
<feature type="domain" description="SSD" evidence="4">
    <location>
        <begin position="304"/>
        <end position="465"/>
    </location>
</feature>
<dbReference type="SUPFAM" id="SSF82866">
    <property type="entry name" value="Multidrug efflux transporter AcrB transmembrane domain"/>
    <property type="match status" value="2"/>
</dbReference>
<feature type="transmembrane region" description="Helical" evidence="3">
    <location>
        <begin position="863"/>
        <end position="893"/>
    </location>
</feature>
<dbReference type="InterPro" id="IPR000731">
    <property type="entry name" value="SSD"/>
</dbReference>
<feature type="transmembrane region" description="Helical" evidence="3">
    <location>
        <begin position="43"/>
        <end position="62"/>
    </location>
</feature>
<feature type="transmembrane region" description="Helical" evidence="3">
    <location>
        <begin position="305"/>
        <end position="323"/>
    </location>
</feature>
<evidence type="ECO:0000256" key="2">
    <source>
        <dbReference type="SAM" id="MobiDB-lite"/>
    </source>
</evidence>
<feature type="transmembrane region" description="Helical" evidence="3">
    <location>
        <begin position="748"/>
        <end position="781"/>
    </location>
</feature>
<dbReference type="OrthoDB" id="6510177at2759"/>
<dbReference type="PROSITE" id="PS50156">
    <property type="entry name" value="SSD"/>
    <property type="match status" value="1"/>
</dbReference>
<evidence type="ECO:0000259" key="4">
    <source>
        <dbReference type="PROSITE" id="PS50156"/>
    </source>
</evidence>
<dbReference type="GO" id="GO:0016020">
    <property type="term" value="C:membrane"/>
    <property type="evidence" value="ECO:0007669"/>
    <property type="project" value="TreeGrafter"/>
</dbReference>
<feature type="transmembrane region" description="Helical" evidence="3">
    <location>
        <begin position="335"/>
        <end position="361"/>
    </location>
</feature>
<proteinExistence type="inferred from homology"/>
<feature type="transmembrane region" description="Helical" evidence="3">
    <location>
        <begin position="367"/>
        <end position="390"/>
    </location>
</feature>
<organism evidence="5 6">
    <name type="scientific">Hyalella azteca</name>
    <name type="common">Amphipod</name>
    <dbReference type="NCBI Taxonomy" id="294128"/>
    <lineage>
        <taxon>Eukaryota</taxon>
        <taxon>Metazoa</taxon>
        <taxon>Ecdysozoa</taxon>
        <taxon>Arthropoda</taxon>
        <taxon>Crustacea</taxon>
        <taxon>Multicrustacea</taxon>
        <taxon>Malacostraca</taxon>
        <taxon>Eumalacostraca</taxon>
        <taxon>Peracarida</taxon>
        <taxon>Amphipoda</taxon>
        <taxon>Senticaudata</taxon>
        <taxon>Talitrida</taxon>
        <taxon>Talitroidea</taxon>
        <taxon>Hyalellidae</taxon>
        <taxon>Hyalella</taxon>
    </lineage>
</organism>
<dbReference type="GeneID" id="108674093"/>
<evidence type="ECO:0000313" key="6">
    <source>
        <dbReference type="RefSeq" id="XP_047741768.1"/>
    </source>
</evidence>
<feature type="transmembrane region" description="Helical" evidence="3">
    <location>
        <begin position="835"/>
        <end position="857"/>
    </location>
</feature>
<protein>
    <submittedName>
        <fullName evidence="6">NPC intracellular cholesterol transporter 1</fullName>
    </submittedName>
</protein>
<dbReference type="Pfam" id="PF12349">
    <property type="entry name" value="Sterol-sensing"/>
    <property type="match status" value="1"/>
</dbReference>
<dbReference type="PANTHER" id="PTHR10796">
    <property type="entry name" value="PATCHED-RELATED"/>
    <property type="match status" value="1"/>
</dbReference>
<dbReference type="Gene3D" id="1.20.1640.10">
    <property type="entry name" value="Multidrug efflux transporter AcrB transmembrane domain"/>
    <property type="match status" value="2"/>
</dbReference>
<keyword evidence="3" id="KW-1133">Transmembrane helix</keyword>
<dbReference type="RefSeq" id="XP_047741768.1">
    <property type="nucleotide sequence ID" value="XM_047885812.1"/>
</dbReference>
<reference evidence="6" key="1">
    <citation type="submission" date="2025-08" db="UniProtKB">
        <authorList>
            <consortium name="RefSeq"/>
        </authorList>
    </citation>
    <scope>IDENTIFICATION</scope>
    <source>
        <tissue evidence="6">Whole organism</tissue>
    </source>
</reference>
<dbReference type="PANTHER" id="PTHR10796:SF130">
    <property type="entry name" value="PATCHED DOMAIN-CONTAINING PROTEIN 3-LIKE PROTEIN"/>
    <property type="match status" value="1"/>
</dbReference>
<name>A0A979FY36_HYAAZ</name>
<accession>A0A979FY36</accession>
<dbReference type="InterPro" id="IPR053958">
    <property type="entry name" value="HMGCR/SNAP/NPC1-like_SSD"/>
</dbReference>
<dbReference type="AlphaFoldDB" id="A0A979FY36"/>
<keyword evidence="3" id="KW-0812">Transmembrane</keyword>
<evidence type="ECO:0000256" key="3">
    <source>
        <dbReference type="SAM" id="Phobius"/>
    </source>
</evidence>
<gene>
    <name evidence="6" type="primary">LOC108674093</name>
</gene>
<feature type="transmembrane region" description="Helical" evidence="3">
    <location>
        <begin position="442"/>
        <end position="465"/>
    </location>
</feature>
<dbReference type="KEGG" id="hazt:108674093"/>
<keyword evidence="5" id="KW-1185">Reference proteome</keyword>
<evidence type="ECO:0000313" key="5">
    <source>
        <dbReference type="Proteomes" id="UP000694843"/>
    </source>
</evidence>
<feature type="region of interest" description="Disordered" evidence="2">
    <location>
        <begin position="992"/>
        <end position="1022"/>
    </location>
</feature>
<feature type="transmembrane region" description="Helical" evidence="3">
    <location>
        <begin position="787"/>
        <end position="814"/>
    </location>
</feature>
<feature type="transmembrane region" description="Helical" evidence="3">
    <location>
        <begin position="411"/>
        <end position="430"/>
    </location>
</feature>
<dbReference type="Proteomes" id="UP000694843">
    <property type="component" value="Unplaced"/>
</dbReference>